<comment type="caution">
    <text evidence="2">The sequence shown here is derived from an EMBL/GenBank/DDBJ whole genome shotgun (WGS) entry which is preliminary data.</text>
</comment>
<sequence>MANIICKEHVLNHYSFNGLFGTSFCSLYASKSNNNNKNSMMKKKKKNNNNNNNKSMKKW</sequence>
<evidence type="ECO:0000313" key="2">
    <source>
        <dbReference type="EMBL" id="PNF38193.1"/>
    </source>
</evidence>
<dbReference type="EMBL" id="NEVH01005904">
    <property type="protein sequence ID" value="PNF38193.1"/>
    <property type="molecule type" value="Genomic_DNA"/>
</dbReference>
<evidence type="ECO:0000313" key="3">
    <source>
        <dbReference type="Proteomes" id="UP000235965"/>
    </source>
</evidence>
<proteinExistence type="predicted"/>
<feature type="region of interest" description="Disordered" evidence="1">
    <location>
        <begin position="34"/>
        <end position="59"/>
    </location>
</feature>
<feature type="compositionally biased region" description="Low complexity" evidence="1">
    <location>
        <begin position="48"/>
        <end position="59"/>
    </location>
</feature>
<keyword evidence="3" id="KW-1185">Reference proteome</keyword>
<dbReference type="AlphaFoldDB" id="A0A2J7RBI2"/>
<name>A0A2J7RBI2_9NEOP</name>
<reference evidence="2 3" key="1">
    <citation type="submission" date="2017-12" db="EMBL/GenBank/DDBJ databases">
        <title>Hemimetabolous genomes reveal molecular basis of termite eusociality.</title>
        <authorList>
            <person name="Harrison M.C."/>
            <person name="Jongepier E."/>
            <person name="Robertson H.M."/>
            <person name="Arning N."/>
            <person name="Bitard-Feildel T."/>
            <person name="Chao H."/>
            <person name="Childers C.P."/>
            <person name="Dinh H."/>
            <person name="Doddapaneni H."/>
            <person name="Dugan S."/>
            <person name="Gowin J."/>
            <person name="Greiner C."/>
            <person name="Han Y."/>
            <person name="Hu H."/>
            <person name="Hughes D.S.T."/>
            <person name="Huylmans A.-K."/>
            <person name="Kemena C."/>
            <person name="Kremer L.P.M."/>
            <person name="Lee S.L."/>
            <person name="Lopez-Ezquerra A."/>
            <person name="Mallet L."/>
            <person name="Monroy-Kuhn J.M."/>
            <person name="Moser A."/>
            <person name="Murali S.C."/>
            <person name="Muzny D.M."/>
            <person name="Otani S."/>
            <person name="Piulachs M.-D."/>
            <person name="Poelchau M."/>
            <person name="Qu J."/>
            <person name="Schaub F."/>
            <person name="Wada-Katsumata A."/>
            <person name="Worley K.C."/>
            <person name="Xie Q."/>
            <person name="Ylla G."/>
            <person name="Poulsen M."/>
            <person name="Gibbs R.A."/>
            <person name="Schal C."/>
            <person name="Richards S."/>
            <person name="Belles X."/>
            <person name="Korb J."/>
            <person name="Bornberg-Bauer E."/>
        </authorList>
    </citation>
    <scope>NUCLEOTIDE SEQUENCE [LARGE SCALE GENOMIC DNA]</scope>
    <source>
        <tissue evidence="2">Whole body</tissue>
    </source>
</reference>
<dbReference type="Proteomes" id="UP000235965">
    <property type="component" value="Unassembled WGS sequence"/>
</dbReference>
<evidence type="ECO:0000256" key="1">
    <source>
        <dbReference type="SAM" id="MobiDB-lite"/>
    </source>
</evidence>
<organism evidence="2 3">
    <name type="scientific">Cryptotermes secundus</name>
    <dbReference type="NCBI Taxonomy" id="105785"/>
    <lineage>
        <taxon>Eukaryota</taxon>
        <taxon>Metazoa</taxon>
        <taxon>Ecdysozoa</taxon>
        <taxon>Arthropoda</taxon>
        <taxon>Hexapoda</taxon>
        <taxon>Insecta</taxon>
        <taxon>Pterygota</taxon>
        <taxon>Neoptera</taxon>
        <taxon>Polyneoptera</taxon>
        <taxon>Dictyoptera</taxon>
        <taxon>Blattodea</taxon>
        <taxon>Blattoidea</taxon>
        <taxon>Termitoidae</taxon>
        <taxon>Kalotermitidae</taxon>
        <taxon>Cryptotermitinae</taxon>
        <taxon>Cryptotermes</taxon>
    </lineage>
</organism>
<dbReference type="InParanoid" id="A0A2J7RBI2"/>
<protein>
    <submittedName>
        <fullName evidence="2">Uncharacterized protein</fullName>
    </submittedName>
</protein>
<accession>A0A2J7RBI2</accession>
<gene>
    <name evidence="2" type="ORF">B7P43_G14238</name>
</gene>